<dbReference type="Pfam" id="PF17919">
    <property type="entry name" value="RT_RNaseH_2"/>
    <property type="match status" value="1"/>
</dbReference>
<dbReference type="InterPro" id="IPR051320">
    <property type="entry name" value="Viral_Replic_Matur_Polypro"/>
</dbReference>
<dbReference type="InterPro" id="IPR043128">
    <property type="entry name" value="Rev_trsase/Diguanyl_cyclase"/>
</dbReference>
<feature type="domain" description="Reverse transcriptase/retrotransposon-derived protein RNase H-like" evidence="2">
    <location>
        <begin position="79"/>
        <end position="135"/>
    </location>
</feature>
<evidence type="ECO:0000259" key="2">
    <source>
        <dbReference type="Pfam" id="PF17919"/>
    </source>
</evidence>
<dbReference type="EMBL" id="CP045904">
    <property type="protein sequence ID" value="QQP35766.1"/>
    <property type="molecule type" value="Genomic_DNA"/>
</dbReference>
<dbReference type="PANTHER" id="PTHR33064:SF37">
    <property type="entry name" value="RIBONUCLEASE H"/>
    <property type="match status" value="1"/>
</dbReference>
<reference evidence="4" key="1">
    <citation type="submission" date="2021-01" db="EMBL/GenBank/DDBJ databases">
        <title>Caligus Genome Assembly.</title>
        <authorList>
            <person name="Gallardo-Escarate C."/>
        </authorList>
    </citation>
    <scope>NUCLEOTIDE SEQUENCE [LARGE SCALE GENOMIC DNA]</scope>
</reference>
<dbReference type="GO" id="GO:0071897">
    <property type="term" value="P:DNA biosynthetic process"/>
    <property type="evidence" value="ECO:0007669"/>
    <property type="project" value="UniProtKB-ARBA"/>
</dbReference>
<dbReference type="OrthoDB" id="115435at2759"/>
<evidence type="ECO:0000256" key="1">
    <source>
        <dbReference type="SAM" id="MobiDB-lite"/>
    </source>
</evidence>
<evidence type="ECO:0000313" key="3">
    <source>
        <dbReference type="EMBL" id="QQP35766.1"/>
    </source>
</evidence>
<dbReference type="InterPro" id="IPR041577">
    <property type="entry name" value="RT_RNaseH_2"/>
</dbReference>
<feature type="compositionally biased region" description="Basic residues" evidence="1">
    <location>
        <begin position="188"/>
        <end position="198"/>
    </location>
</feature>
<evidence type="ECO:0000313" key="4">
    <source>
        <dbReference type="Proteomes" id="UP000595437"/>
    </source>
</evidence>
<accession>A0A7T8GQR3</accession>
<feature type="non-terminal residue" evidence="3">
    <location>
        <position position="1"/>
    </location>
</feature>
<sequence length="198" mass="22302">MALPLGGESPPLQNRALPDGYTANPGLVDALTKFPVPKNRTDVRSFCGLVQQFEALSADLTGLLEPIRALLPARSAFVWEGLQQQAFEKTIAELTSPRVLTQFRPGANLRLETDASQRFGLGFALYQEEGVWNLIAEILEIRPRGRSYLVKTESGRLYWRNRRYLKLYAPPIGVAKDIPESQEEVKQPRRSKRQKKAP</sequence>
<dbReference type="Proteomes" id="UP000595437">
    <property type="component" value="Chromosome 15"/>
</dbReference>
<feature type="region of interest" description="Disordered" evidence="1">
    <location>
        <begin position="178"/>
        <end position="198"/>
    </location>
</feature>
<dbReference type="SUPFAM" id="SSF56672">
    <property type="entry name" value="DNA/RNA polymerases"/>
    <property type="match status" value="1"/>
</dbReference>
<dbReference type="PANTHER" id="PTHR33064">
    <property type="entry name" value="POL PROTEIN"/>
    <property type="match status" value="1"/>
</dbReference>
<protein>
    <submittedName>
        <fullName evidence="3">Transposon Tf2-6 polyprotein</fullName>
    </submittedName>
</protein>
<keyword evidence="4" id="KW-1185">Reference proteome</keyword>
<gene>
    <name evidence="3" type="ORF">FKW44_020644</name>
</gene>
<dbReference type="InterPro" id="IPR043502">
    <property type="entry name" value="DNA/RNA_pol_sf"/>
</dbReference>
<feature type="compositionally biased region" description="Basic and acidic residues" evidence="1">
    <location>
        <begin position="178"/>
        <end position="187"/>
    </location>
</feature>
<dbReference type="AlphaFoldDB" id="A0A7T8GQR3"/>
<name>A0A7T8GQR3_CALRO</name>
<dbReference type="Gene3D" id="3.30.70.270">
    <property type="match status" value="1"/>
</dbReference>
<organism evidence="3 4">
    <name type="scientific">Caligus rogercresseyi</name>
    <name type="common">Sea louse</name>
    <dbReference type="NCBI Taxonomy" id="217165"/>
    <lineage>
        <taxon>Eukaryota</taxon>
        <taxon>Metazoa</taxon>
        <taxon>Ecdysozoa</taxon>
        <taxon>Arthropoda</taxon>
        <taxon>Crustacea</taxon>
        <taxon>Multicrustacea</taxon>
        <taxon>Hexanauplia</taxon>
        <taxon>Copepoda</taxon>
        <taxon>Siphonostomatoida</taxon>
        <taxon>Caligidae</taxon>
        <taxon>Caligus</taxon>
    </lineage>
</organism>
<proteinExistence type="predicted"/>